<dbReference type="AlphaFoldDB" id="A0A0C3SEM0"/>
<feature type="compositionally biased region" description="Low complexity" evidence="1">
    <location>
        <begin position="142"/>
        <end position="154"/>
    </location>
</feature>
<organism evidence="2 3">
    <name type="scientific">Phlebiopsis gigantea (strain 11061_1 CR5-6)</name>
    <name type="common">White-rot fungus</name>
    <name type="synonym">Peniophora gigantea</name>
    <dbReference type="NCBI Taxonomy" id="745531"/>
    <lineage>
        <taxon>Eukaryota</taxon>
        <taxon>Fungi</taxon>
        <taxon>Dikarya</taxon>
        <taxon>Basidiomycota</taxon>
        <taxon>Agaricomycotina</taxon>
        <taxon>Agaricomycetes</taxon>
        <taxon>Polyporales</taxon>
        <taxon>Phanerochaetaceae</taxon>
        <taxon>Phlebiopsis</taxon>
    </lineage>
</organism>
<feature type="region of interest" description="Disordered" evidence="1">
    <location>
        <begin position="249"/>
        <end position="309"/>
    </location>
</feature>
<dbReference type="HOGENOM" id="CLU_619663_0_0_1"/>
<evidence type="ECO:0000313" key="3">
    <source>
        <dbReference type="Proteomes" id="UP000053257"/>
    </source>
</evidence>
<feature type="region of interest" description="Disordered" evidence="1">
    <location>
        <begin position="325"/>
        <end position="374"/>
    </location>
</feature>
<protein>
    <submittedName>
        <fullName evidence="2">Uncharacterized protein</fullName>
    </submittedName>
</protein>
<feature type="compositionally biased region" description="Polar residues" evidence="1">
    <location>
        <begin position="255"/>
        <end position="285"/>
    </location>
</feature>
<evidence type="ECO:0000313" key="2">
    <source>
        <dbReference type="EMBL" id="KIP12852.1"/>
    </source>
</evidence>
<reference evidence="2 3" key="1">
    <citation type="journal article" date="2014" name="PLoS Genet.">
        <title>Analysis of the Phlebiopsis gigantea genome, transcriptome and secretome provides insight into its pioneer colonization strategies of wood.</title>
        <authorList>
            <person name="Hori C."/>
            <person name="Ishida T."/>
            <person name="Igarashi K."/>
            <person name="Samejima M."/>
            <person name="Suzuki H."/>
            <person name="Master E."/>
            <person name="Ferreira P."/>
            <person name="Ruiz-Duenas F.J."/>
            <person name="Held B."/>
            <person name="Canessa P."/>
            <person name="Larrondo L.F."/>
            <person name="Schmoll M."/>
            <person name="Druzhinina I.S."/>
            <person name="Kubicek C.P."/>
            <person name="Gaskell J.A."/>
            <person name="Kersten P."/>
            <person name="St John F."/>
            <person name="Glasner J."/>
            <person name="Sabat G."/>
            <person name="Splinter BonDurant S."/>
            <person name="Syed K."/>
            <person name="Yadav J."/>
            <person name="Mgbeahuruike A.C."/>
            <person name="Kovalchuk A."/>
            <person name="Asiegbu F.O."/>
            <person name="Lackner G."/>
            <person name="Hoffmeister D."/>
            <person name="Rencoret J."/>
            <person name="Gutierrez A."/>
            <person name="Sun H."/>
            <person name="Lindquist E."/>
            <person name="Barry K."/>
            <person name="Riley R."/>
            <person name="Grigoriev I.V."/>
            <person name="Henrissat B."/>
            <person name="Kues U."/>
            <person name="Berka R.M."/>
            <person name="Martinez A.T."/>
            <person name="Covert S.F."/>
            <person name="Blanchette R.A."/>
            <person name="Cullen D."/>
        </authorList>
    </citation>
    <scope>NUCLEOTIDE SEQUENCE [LARGE SCALE GENOMIC DNA]</scope>
    <source>
        <strain evidence="2 3">11061_1 CR5-6</strain>
    </source>
</reference>
<keyword evidence="3" id="KW-1185">Reference proteome</keyword>
<evidence type="ECO:0000256" key="1">
    <source>
        <dbReference type="SAM" id="MobiDB-lite"/>
    </source>
</evidence>
<dbReference type="OrthoDB" id="4092340at2759"/>
<sequence>MAANATPNPRAALLSGLRTGGVRSVSGPVPHTAAPAGTFNIPRYSPPMYSGTFHEEEEEFDDMVSQNMYTHNTGNYLQQHPMTAAVDGGANRFSQQQLMGANVGGYMDPQAQMQALQLQMMQMEIARLQAQQYQTELLAQAQRQQRQAPQQRRATSGFVPPATAGPTTSSFDLRANAMNAQARRPNHADQLRAMLGVGNDEQVPMTAALGGRFGGRIPTGQFDEDISAYLKTPSTPNFTNTISGGTALGHANGIASPNPSKSDAATSWRRSGNNSVLSGNRSVSSPLVKITPPPIERTSPVNSPARTRPPALQFTSAVSQPINAVAVDTDGGDGDDSSSVSSKSGSTPSTPRTSSSLGDAPPLSPREEASKKLYEGLGLGKGPVIAVSVAPPSVQRLMTIPPVRQPIGPPSNNDELIPKNFATRSRRKAIGALGALLDAREKREVEAF</sequence>
<dbReference type="Proteomes" id="UP000053257">
    <property type="component" value="Unassembled WGS sequence"/>
</dbReference>
<feature type="region of interest" description="Disordered" evidence="1">
    <location>
        <begin position="142"/>
        <end position="169"/>
    </location>
</feature>
<proteinExistence type="predicted"/>
<dbReference type="STRING" id="745531.A0A0C3SEM0"/>
<gene>
    <name evidence="2" type="ORF">PHLGIDRAFT_137661</name>
</gene>
<accession>A0A0C3SEM0</accession>
<feature type="compositionally biased region" description="Basic and acidic residues" evidence="1">
    <location>
        <begin position="365"/>
        <end position="374"/>
    </location>
</feature>
<name>A0A0C3SEM0_PHLG1</name>
<feature type="compositionally biased region" description="Low complexity" evidence="1">
    <location>
        <begin position="337"/>
        <end position="356"/>
    </location>
</feature>
<dbReference type="EMBL" id="KN840438">
    <property type="protein sequence ID" value="KIP12852.1"/>
    <property type="molecule type" value="Genomic_DNA"/>
</dbReference>